<dbReference type="SUPFAM" id="SSF48264">
    <property type="entry name" value="Cytochrome P450"/>
    <property type="match status" value="1"/>
</dbReference>
<dbReference type="InterPro" id="IPR017972">
    <property type="entry name" value="Cyt_P450_CS"/>
</dbReference>
<evidence type="ECO:0000313" key="4">
    <source>
        <dbReference type="Proteomes" id="UP000198928"/>
    </source>
</evidence>
<organism evidence="3 4">
    <name type="scientific">Streptomyces pini</name>
    <dbReference type="NCBI Taxonomy" id="1520580"/>
    <lineage>
        <taxon>Bacteria</taxon>
        <taxon>Bacillati</taxon>
        <taxon>Actinomycetota</taxon>
        <taxon>Actinomycetes</taxon>
        <taxon>Kitasatosporales</taxon>
        <taxon>Streptomycetaceae</taxon>
        <taxon>Streptomyces</taxon>
    </lineage>
</organism>
<dbReference type="InterPro" id="IPR002397">
    <property type="entry name" value="Cyt_P450_B"/>
</dbReference>
<dbReference type="Pfam" id="PF00067">
    <property type="entry name" value="p450"/>
    <property type="match status" value="1"/>
</dbReference>
<comment type="similarity">
    <text evidence="1 2">Belongs to the cytochrome P450 family.</text>
</comment>
<dbReference type="GO" id="GO:0004497">
    <property type="term" value="F:monooxygenase activity"/>
    <property type="evidence" value="ECO:0007669"/>
    <property type="project" value="UniProtKB-KW"/>
</dbReference>
<protein>
    <submittedName>
        <fullName evidence="3">Cytochrome P450</fullName>
    </submittedName>
</protein>
<dbReference type="InterPro" id="IPR036396">
    <property type="entry name" value="Cyt_P450_sf"/>
</dbReference>
<accession>A0A1I4DDR4</accession>
<sequence>MEPAIAPSVDRRSAATLISRLRTAAGQRNPYPYYAKLRAMGDIIPAPWGGHLITSFGLADQVLRSRDWHVPDARWRASQGEATRWSAVSSQEMSKTLPALNPPDHTRVRRVTSSRLDRRALEELRHPVAGITDGLLDRFAEHLTGGEADFVPLVAEELPVMTIGRWLGLPPADYPLLRDLTHDQVFAQELLPSASQLALSDAATAQLRGYFTALVRERRSRPGSDPVSAWIRAWDEIEPDREAADEAVYHTTLFVLLAALETTSTLLATTVQLLLERPRQWGWLRGHPEQVPAAVEEALRYDAPTHVASRIARKDLTLAGVDIRADQMVHLMIGVANRDPAHHLDPDTFDVRRRASHLSFSGGIHYCLGAPMARLEATTLLTALLERFPSLVLAREPQWAPRVAFRRMLTLPVALP</sequence>
<dbReference type="RefSeq" id="WP_093850322.1">
    <property type="nucleotide sequence ID" value="NZ_FOSG01000010.1"/>
</dbReference>
<dbReference type="Proteomes" id="UP000198928">
    <property type="component" value="Unassembled WGS sequence"/>
</dbReference>
<proteinExistence type="inferred from homology"/>
<evidence type="ECO:0000256" key="2">
    <source>
        <dbReference type="RuleBase" id="RU000461"/>
    </source>
</evidence>
<dbReference type="InterPro" id="IPR001128">
    <property type="entry name" value="Cyt_P450"/>
</dbReference>
<keyword evidence="2" id="KW-0479">Metal-binding</keyword>
<dbReference type="OrthoDB" id="4302140at2"/>
<dbReference type="GO" id="GO:0005506">
    <property type="term" value="F:iron ion binding"/>
    <property type="evidence" value="ECO:0007669"/>
    <property type="project" value="InterPro"/>
</dbReference>
<dbReference type="EMBL" id="FOSG01000010">
    <property type="protein sequence ID" value="SFK91798.1"/>
    <property type="molecule type" value="Genomic_DNA"/>
</dbReference>
<name>A0A1I4DDR4_9ACTN</name>
<dbReference type="PRINTS" id="PR00359">
    <property type="entry name" value="BP450"/>
</dbReference>
<evidence type="ECO:0000256" key="1">
    <source>
        <dbReference type="ARBA" id="ARBA00010617"/>
    </source>
</evidence>
<reference evidence="4" key="1">
    <citation type="submission" date="2016-10" db="EMBL/GenBank/DDBJ databases">
        <authorList>
            <person name="Varghese N."/>
            <person name="Submissions S."/>
        </authorList>
    </citation>
    <scope>NUCLEOTIDE SEQUENCE [LARGE SCALE GENOMIC DNA]</scope>
    <source>
        <strain evidence="4">PL19</strain>
    </source>
</reference>
<dbReference type="Gene3D" id="1.10.630.10">
    <property type="entry name" value="Cytochrome P450"/>
    <property type="match status" value="1"/>
</dbReference>
<dbReference type="PANTHER" id="PTHR46696">
    <property type="entry name" value="P450, PUTATIVE (EUROFUNG)-RELATED"/>
    <property type="match status" value="1"/>
</dbReference>
<evidence type="ECO:0000313" key="3">
    <source>
        <dbReference type="EMBL" id="SFK91798.1"/>
    </source>
</evidence>
<keyword evidence="2" id="KW-0560">Oxidoreductase</keyword>
<dbReference type="PROSITE" id="PS00086">
    <property type="entry name" value="CYTOCHROME_P450"/>
    <property type="match status" value="1"/>
</dbReference>
<dbReference type="GO" id="GO:0016705">
    <property type="term" value="F:oxidoreductase activity, acting on paired donors, with incorporation or reduction of molecular oxygen"/>
    <property type="evidence" value="ECO:0007669"/>
    <property type="project" value="InterPro"/>
</dbReference>
<dbReference type="CDD" id="cd20625">
    <property type="entry name" value="CYP164-like"/>
    <property type="match status" value="1"/>
</dbReference>
<keyword evidence="2" id="KW-0408">Iron</keyword>
<dbReference type="GO" id="GO:0020037">
    <property type="term" value="F:heme binding"/>
    <property type="evidence" value="ECO:0007669"/>
    <property type="project" value="InterPro"/>
</dbReference>
<dbReference type="PRINTS" id="PR00385">
    <property type="entry name" value="P450"/>
</dbReference>
<dbReference type="AlphaFoldDB" id="A0A1I4DDR4"/>
<keyword evidence="4" id="KW-1185">Reference proteome</keyword>
<keyword evidence="2" id="KW-0349">Heme</keyword>
<gene>
    <name evidence="3" type="ORF">SAMN05192584_11077</name>
</gene>
<keyword evidence="2" id="KW-0503">Monooxygenase</keyword>
<dbReference type="PANTHER" id="PTHR46696:SF1">
    <property type="entry name" value="CYTOCHROME P450 YJIB-RELATED"/>
    <property type="match status" value="1"/>
</dbReference>